<name>A0AAE3GL35_9PSEU</name>
<dbReference type="AlphaFoldDB" id="A0AAE3GL35"/>
<organism evidence="3 4">
    <name type="scientific">Goodfellowiella coeruleoviolacea</name>
    <dbReference type="NCBI Taxonomy" id="334858"/>
    <lineage>
        <taxon>Bacteria</taxon>
        <taxon>Bacillati</taxon>
        <taxon>Actinomycetota</taxon>
        <taxon>Actinomycetes</taxon>
        <taxon>Pseudonocardiales</taxon>
        <taxon>Pseudonocardiaceae</taxon>
        <taxon>Goodfellowiella</taxon>
    </lineage>
</organism>
<feature type="region of interest" description="Disordered" evidence="1">
    <location>
        <begin position="1"/>
        <end position="32"/>
    </location>
</feature>
<evidence type="ECO:0000256" key="2">
    <source>
        <dbReference type="SAM" id="Phobius"/>
    </source>
</evidence>
<dbReference type="EMBL" id="JAMTCK010000017">
    <property type="protein sequence ID" value="MCP2169269.1"/>
    <property type="molecule type" value="Genomic_DNA"/>
</dbReference>
<dbReference type="Proteomes" id="UP001206128">
    <property type="component" value="Unassembled WGS sequence"/>
</dbReference>
<evidence type="ECO:0000313" key="3">
    <source>
        <dbReference type="EMBL" id="MCP2169269.1"/>
    </source>
</evidence>
<dbReference type="RefSeq" id="WP_308204082.1">
    <property type="nucleotide sequence ID" value="NZ_JAMTCK010000017.1"/>
</dbReference>
<sequence length="108" mass="11468">MAKVTERDPRGEAAGGNQNRQHELPPPPPLPRRFTDVVPIVVVGSSIMFVVFAVLLVARLAAGVDSGEVMWTCLAGWVLGLIGLGVVAWQRAAARRGSRGAQQGLLDD</sequence>
<evidence type="ECO:0008006" key="5">
    <source>
        <dbReference type="Google" id="ProtNLM"/>
    </source>
</evidence>
<feature type="transmembrane region" description="Helical" evidence="2">
    <location>
        <begin position="69"/>
        <end position="89"/>
    </location>
</feature>
<proteinExistence type="predicted"/>
<gene>
    <name evidence="3" type="ORF">LX83_006153</name>
</gene>
<keyword evidence="4" id="KW-1185">Reference proteome</keyword>
<comment type="caution">
    <text evidence="3">The sequence shown here is derived from an EMBL/GenBank/DDBJ whole genome shotgun (WGS) entry which is preliminary data.</text>
</comment>
<feature type="transmembrane region" description="Helical" evidence="2">
    <location>
        <begin position="37"/>
        <end position="57"/>
    </location>
</feature>
<dbReference type="Pfam" id="PF10745">
    <property type="entry name" value="DUF2530"/>
    <property type="match status" value="1"/>
</dbReference>
<dbReference type="InterPro" id="IPR019681">
    <property type="entry name" value="DUF2530"/>
</dbReference>
<keyword evidence="2" id="KW-0812">Transmembrane</keyword>
<accession>A0AAE3GL35</accession>
<evidence type="ECO:0000256" key="1">
    <source>
        <dbReference type="SAM" id="MobiDB-lite"/>
    </source>
</evidence>
<keyword evidence="2" id="KW-0472">Membrane</keyword>
<keyword evidence="2" id="KW-1133">Transmembrane helix</keyword>
<evidence type="ECO:0000313" key="4">
    <source>
        <dbReference type="Proteomes" id="UP001206128"/>
    </source>
</evidence>
<feature type="compositionally biased region" description="Basic and acidic residues" evidence="1">
    <location>
        <begin position="1"/>
        <end position="11"/>
    </location>
</feature>
<reference evidence="3" key="1">
    <citation type="submission" date="2022-06" db="EMBL/GenBank/DDBJ databases">
        <title>Genomic Encyclopedia of Archaeal and Bacterial Type Strains, Phase II (KMG-II): from individual species to whole genera.</title>
        <authorList>
            <person name="Goeker M."/>
        </authorList>
    </citation>
    <scope>NUCLEOTIDE SEQUENCE</scope>
    <source>
        <strain evidence="3">DSM 43935</strain>
    </source>
</reference>
<protein>
    <recommendedName>
        <fullName evidence="5">DUF2530 domain-containing protein</fullName>
    </recommendedName>
</protein>